<dbReference type="Gene3D" id="3.40.50.300">
    <property type="entry name" value="P-loop containing nucleotide triphosphate hydrolases"/>
    <property type="match status" value="1"/>
</dbReference>
<dbReference type="GO" id="GO:0016887">
    <property type="term" value="F:ATP hydrolysis activity"/>
    <property type="evidence" value="ECO:0007669"/>
    <property type="project" value="InterPro"/>
</dbReference>
<evidence type="ECO:0000259" key="12">
    <source>
        <dbReference type="PROSITE" id="PS50893"/>
    </source>
</evidence>
<evidence type="ECO:0000256" key="10">
    <source>
        <dbReference type="ARBA" id="ARBA00043264"/>
    </source>
</evidence>
<dbReference type="PROSITE" id="PS50893">
    <property type="entry name" value="ABC_TRANSPORTER_2"/>
    <property type="match status" value="1"/>
</dbReference>
<keyword evidence="5" id="KW-0547">Nucleotide-binding</keyword>
<evidence type="ECO:0000256" key="11">
    <source>
        <dbReference type="SAM" id="Phobius"/>
    </source>
</evidence>
<dbReference type="GO" id="GO:0006508">
    <property type="term" value="P:proteolysis"/>
    <property type="evidence" value="ECO:0007669"/>
    <property type="project" value="InterPro"/>
</dbReference>
<dbReference type="Proteomes" id="UP000028547">
    <property type="component" value="Unassembled WGS sequence"/>
</dbReference>
<feature type="domain" description="ABC transporter" evidence="12">
    <location>
        <begin position="504"/>
        <end position="737"/>
    </location>
</feature>
<dbReference type="PANTHER" id="PTHR24221:SF654">
    <property type="entry name" value="ATP-BINDING CASSETTE SUB-FAMILY B MEMBER 6"/>
    <property type="match status" value="1"/>
</dbReference>
<dbReference type="SMART" id="SM00382">
    <property type="entry name" value="AAA"/>
    <property type="match status" value="1"/>
</dbReference>
<evidence type="ECO:0000256" key="8">
    <source>
        <dbReference type="ARBA" id="ARBA00022989"/>
    </source>
</evidence>
<evidence type="ECO:0000256" key="9">
    <source>
        <dbReference type="ARBA" id="ARBA00023136"/>
    </source>
</evidence>
<dbReference type="GO" id="GO:0043213">
    <property type="term" value="P:bacteriocin transport"/>
    <property type="evidence" value="ECO:0007669"/>
    <property type="project" value="UniProtKB-KW"/>
</dbReference>
<dbReference type="Pfam" id="PF03412">
    <property type="entry name" value="Peptidase_C39"/>
    <property type="match status" value="1"/>
</dbReference>
<organism evidence="15 16">
    <name type="scientific">Archangium violaceum Cb vi76</name>
    <dbReference type="NCBI Taxonomy" id="1406225"/>
    <lineage>
        <taxon>Bacteria</taxon>
        <taxon>Pseudomonadati</taxon>
        <taxon>Myxococcota</taxon>
        <taxon>Myxococcia</taxon>
        <taxon>Myxococcales</taxon>
        <taxon>Cystobacterineae</taxon>
        <taxon>Archangiaceae</taxon>
        <taxon>Archangium</taxon>
    </lineage>
</organism>
<evidence type="ECO:0000256" key="3">
    <source>
        <dbReference type="ARBA" id="ARBA00022475"/>
    </source>
</evidence>
<sequence length="745" mass="81868">MAEQQEPKEPKHSPSLAERFPALARLGSGLRKRRIRFVAQVTAVDCAAACLAMVLGYWGRQMRLEEVQRAAGLLNLHGVNARALLEAGRRFGLTGRAAQVEIDSLGALPIGSILHWEFRHFVVFEGLTRQGVQVVDPAYGRRYLSMEQFRKSFTGIALLFEPSETFETGTAVRGPSRYLRSLLEARPILLRVLVMSLLLQFFALALPSLTGALVDFVIPTGDLSMLTLLSVGMGVLLVFQFLSTMVRSHLLLHLRTHLDARLTVGFLDHLVHLPFAFFLLRSSGDLIARLNSNATVRELLTSGALSALLDGMLATTYLFLLLAMNWKLGLLAVGLALAQVLVFILSRERQRELMSRDLEVSAAARGYEVEMMTGMQTIKCLGVETRSVQHWSNLYVDVLNVSLERGRVDALVESLTGVLRLGSPLILLIVGTHQVMQEQLRLGEMLALNALAVGFLVPIANLVTNAFRVQLVGTYLERVDDVLETPLEQQSGTARRSIELRGGIQLDNVSFRYGPLSPMVVQDISVKIQPGQFVAIVGRSGAGKSTLAHLLLGLYQPTAGSIFFDDAPLAELDVYELRQQLGVVLQNPILFRGDIRRNIAYVDPSLPLQSVMAAAKFAQVHDDIMAMPMQYDTLLSESGSSVSGGQRQRIALARALACDPAILLLDEATNALDVKTERAVQEALAQLQCTRVVIAHRLTTVERADVILVMEKGRLVEQGSHAELIARRGFYYELVAAQQVGDLAA</sequence>
<dbReference type="SUPFAM" id="SSF52540">
    <property type="entry name" value="P-loop containing nucleoside triphosphate hydrolases"/>
    <property type="match status" value="1"/>
</dbReference>
<protein>
    <submittedName>
        <fullName evidence="15">Lantibiotic ABC transporter permease</fullName>
    </submittedName>
</protein>
<dbReference type="MEROPS" id="C39.005"/>
<dbReference type="InterPro" id="IPR011527">
    <property type="entry name" value="ABC1_TM_dom"/>
</dbReference>
<dbReference type="Gene3D" id="1.20.1560.10">
    <property type="entry name" value="ABC transporter type 1, transmembrane domain"/>
    <property type="match status" value="1"/>
</dbReference>
<dbReference type="GO" id="GO:0034040">
    <property type="term" value="F:ATPase-coupled lipid transmembrane transporter activity"/>
    <property type="evidence" value="ECO:0007669"/>
    <property type="project" value="TreeGrafter"/>
</dbReference>
<dbReference type="InterPro" id="IPR036640">
    <property type="entry name" value="ABC1_TM_sf"/>
</dbReference>
<dbReference type="GO" id="GO:0008233">
    <property type="term" value="F:peptidase activity"/>
    <property type="evidence" value="ECO:0007669"/>
    <property type="project" value="InterPro"/>
</dbReference>
<proteinExistence type="predicted"/>
<reference evidence="15 16" key="1">
    <citation type="submission" date="2014-07" db="EMBL/GenBank/DDBJ databases">
        <title>Draft Genome Sequence of Gephyronic Acid Producer, Cystobacter violaceus Strain Cb vi76.</title>
        <authorList>
            <person name="Stevens D.C."/>
            <person name="Young J."/>
            <person name="Carmichael R."/>
            <person name="Tan J."/>
            <person name="Taylor R.E."/>
        </authorList>
    </citation>
    <scope>NUCLEOTIDE SEQUENCE [LARGE SCALE GENOMIC DNA]</scope>
    <source>
        <strain evidence="15 16">Cb vi76</strain>
    </source>
</reference>
<name>A0A084T1J0_9BACT</name>
<dbReference type="InterPro" id="IPR017871">
    <property type="entry name" value="ABC_transporter-like_CS"/>
</dbReference>
<keyword evidence="8 11" id="KW-1133">Transmembrane helix</keyword>
<evidence type="ECO:0000256" key="4">
    <source>
        <dbReference type="ARBA" id="ARBA00022692"/>
    </source>
</evidence>
<evidence type="ECO:0000259" key="14">
    <source>
        <dbReference type="PROSITE" id="PS50990"/>
    </source>
</evidence>
<feature type="domain" description="Peptidase C39" evidence="14">
    <location>
        <begin position="40"/>
        <end position="160"/>
    </location>
</feature>
<evidence type="ECO:0000313" key="16">
    <source>
        <dbReference type="Proteomes" id="UP000028547"/>
    </source>
</evidence>
<feature type="transmembrane region" description="Helical" evidence="11">
    <location>
        <begin position="226"/>
        <end position="246"/>
    </location>
</feature>
<dbReference type="RefSeq" id="WP_043389226.1">
    <property type="nucleotide sequence ID" value="NZ_JPMI01000008.1"/>
</dbReference>
<dbReference type="InterPro" id="IPR027417">
    <property type="entry name" value="P-loop_NTPase"/>
</dbReference>
<evidence type="ECO:0000256" key="6">
    <source>
        <dbReference type="ARBA" id="ARBA00022840"/>
    </source>
</evidence>
<feature type="transmembrane region" description="Helical" evidence="11">
    <location>
        <begin position="188"/>
        <end position="206"/>
    </location>
</feature>
<feature type="transmembrane region" description="Helical" evidence="11">
    <location>
        <begin position="299"/>
        <end position="322"/>
    </location>
</feature>
<dbReference type="InterPro" id="IPR005074">
    <property type="entry name" value="Peptidase_C39"/>
</dbReference>
<dbReference type="PROSITE" id="PS50990">
    <property type="entry name" value="PEPTIDASE_C39"/>
    <property type="match status" value="1"/>
</dbReference>
<dbReference type="EMBL" id="JPMI01000008">
    <property type="protein sequence ID" value="KFA94575.1"/>
    <property type="molecule type" value="Genomic_DNA"/>
</dbReference>
<feature type="transmembrane region" description="Helical" evidence="11">
    <location>
        <begin position="37"/>
        <end position="59"/>
    </location>
</feature>
<dbReference type="GO" id="GO:0140359">
    <property type="term" value="F:ABC-type transporter activity"/>
    <property type="evidence" value="ECO:0007669"/>
    <property type="project" value="InterPro"/>
</dbReference>
<dbReference type="GO" id="GO:0015031">
    <property type="term" value="P:protein transport"/>
    <property type="evidence" value="ECO:0007669"/>
    <property type="project" value="UniProtKB-KW"/>
</dbReference>
<dbReference type="Pfam" id="PF00005">
    <property type="entry name" value="ABC_tran"/>
    <property type="match status" value="1"/>
</dbReference>
<keyword evidence="9 11" id="KW-0472">Membrane</keyword>
<dbReference type="CDD" id="cd18779">
    <property type="entry name" value="ABC_6TM_T1SS_like"/>
    <property type="match status" value="1"/>
</dbReference>
<evidence type="ECO:0000256" key="5">
    <source>
        <dbReference type="ARBA" id="ARBA00022741"/>
    </source>
</evidence>
<evidence type="ECO:0000256" key="7">
    <source>
        <dbReference type="ARBA" id="ARBA00022927"/>
    </source>
</evidence>
<keyword evidence="10" id="KW-0080">Bacteriocin transport</keyword>
<gene>
    <name evidence="15" type="ORF">Q664_02030</name>
</gene>
<dbReference type="AlphaFoldDB" id="A0A084T1J0"/>
<dbReference type="Pfam" id="PF00664">
    <property type="entry name" value="ABC_membrane"/>
    <property type="match status" value="1"/>
</dbReference>
<dbReference type="InterPro" id="IPR039421">
    <property type="entry name" value="Type_1_exporter"/>
</dbReference>
<keyword evidence="4 11" id="KW-0812">Transmembrane</keyword>
<evidence type="ECO:0000313" key="15">
    <source>
        <dbReference type="EMBL" id="KFA94575.1"/>
    </source>
</evidence>
<dbReference type="GO" id="GO:0005524">
    <property type="term" value="F:ATP binding"/>
    <property type="evidence" value="ECO:0007669"/>
    <property type="project" value="UniProtKB-KW"/>
</dbReference>
<dbReference type="InterPro" id="IPR003439">
    <property type="entry name" value="ABC_transporter-like_ATP-bd"/>
</dbReference>
<keyword evidence="7" id="KW-0653">Protein transport</keyword>
<dbReference type="PANTHER" id="PTHR24221">
    <property type="entry name" value="ATP-BINDING CASSETTE SUB-FAMILY B"/>
    <property type="match status" value="1"/>
</dbReference>
<evidence type="ECO:0000259" key="13">
    <source>
        <dbReference type="PROSITE" id="PS50929"/>
    </source>
</evidence>
<keyword evidence="3" id="KW-1003">Cell membrane</keyword>
<feature type="transmembrane region" description="Helical" evidence="11">
    <location>
        <begin position="328"/>
        <end position="346"/>
    </location>
</feature>
<evidence type="ECO:0000256" key="2">
    <source>
        <dbReference type="ARBA" id="ARBA00022448"/>
    </source>
</evidence>
<evidence type="ECO:0000256" key="1">
    <source>
        <dbReference type="ARBA" id="ARBA00004651"/>
    </source>
</evidence>
<keyword evidence="6" id="KW-0067">ATP-binding</keyword>
<dbReference type="InterPro" id="IPR003593">
    <property type="entry name" value="AAA+_ATPase"/>
</dbReference>
<dbReference type="PROSITE" id="PS00211">
    <property type="entry name" value="ABC_TRANSPORTER_1"/>
    <property type="match status" value="1"/>
</dbReference>
<comment type="subcellular location">
    <subcellularLocation>
        <location evidence="1">Cell membrane</location>
        <topology evidence="1">Multi-pass membrane protein</topology>
    </subcellularLocation>
</comment>
<dbReference type="GO" id="GO:0005886">
    <property type="term" value="C:plasma membrane"/>
    <property type="evidence" value="ECO:0007669"/>
    <property type="project" value="UniProtKB-SubCell"/>
</dbReference>
<dbReference type="FunFam" id="3.40.50.300:FF:000299">
    <property type="entry name" value="ABC transporter ATP-binding protein/permease"/>
    <property type="match status" value="1"/>
</dbReference>
<keyword evidence="2" id="KW-0813">Transport</keyword>
<dbReference type="Gene3D" id="3.90.70.10">
    <property type="entry name" value="Cysteine proteinases"/>
    <property type="match status" value="1"/>
</dbReference>
<dbReference type="PROSITE" id="PS50929">
    <property type="entry name" value="ABC_TM1F"/>
    <property type="match status" value="1"/>
</dbReference>
<feature type="domain" description="ABC transmembrane type-1" evidence="13">
    <location>
        <begin position="192"/>
        <end position="471"/>
    </location>
</feature>
<accession>A0A084T1J0</accession>
<dbReference type="SUPFAM" id="SSF90123">
    <property type="entry name" value="ABC transporter transmembrane region"/>
    <property type="match status" value="1"/>
</dbReference>
<comment type="caution">
    <text evidence="15">The sequence shown here is derived from an EMBL/GenBank/DDBJ whole genome shotgun (WGS) entry which is preliminary data.</text>
</comment>